<organism evidence="2 3">
    <name type="scientific">Caenorhabditis nigoni</name>
    <dbReference type="NCBI Taxonomy" id="1611254"/>
    <lineage>
        <taxon>Eukaryota</taxon>
        <taxon>Metazoa</taxon>
        <taxon>Ecdysozoa</taxon>
        <taxon>Nematoda</taxon>
        <taxon>Chromadorea</taxon>
        <taxon>Rhabditida</taxon>
        <taxon>Rhabditina</taxon>
        <taxon>Rhabditomorpha</taxon>
        <taxon>Rhabditoidea</taxon>
        <taxon>Rhabditidae</taxon>
        <taxon>Peloderinae</taxon>
        <taxon>Caenorhabditis</taxon>
    </lineage>
</organism>
<dbReference type="SUPFAM" id="SSF81321">
    <property type="entry name" value="Family A G protein-coupled receptor-like"/>
    <property type="match status" value="1"/>
</dbReference>
<keyword evidence="1" id="KW-0472">Membrane</keyword>
<feature type="transmembrane region" description="Helical" evidence="1">
    <location>
        <begin position="201"/>
        <end position="223"/>
    </location>
</feature>
<dbReference type="OrthoDB" id="10402628at2759"/>
<proteinExistence type="predicted"/>
<feature type="transmembrane region" description="Helical" evidence="1">
    <location>
        <begin position="78"/>
        <end position="102"/>
    </location>
</feature>
<feature type="transmembrane region" description="Helical" evidence="1">
    <location>
        <begin position="123"/>
        <end position="143"/>
    </location>
</feature>
<comment type="caution">
    <text evidence="2">The sequence shown here is derived from an EMBL/GenBank/DDBJ whole genome shotgun (WGS) entry which is preliminary data.</text>
</comment>
<keyword evidence="1" id="KW-1133">Transmembrane helix</keyword>
<evidence type="ECO:0000256" key="1">
    <source>
        <dbReference type="SAM" id="Phobius"/>
    </source>
</evidence>
<evidence type="ECO:0000313" key="2">
    <source>
        <dbReference type="EMBL" id="PIC26726.1"/>
    </source>
</evidence>
<keyword evidence="3" id="KW-1185">Reference proteome</keyword>
<protein>
    <recommendedName>
        <fullName evidence="4">G-protein coupled receptors family 1 profile domain-containing protein</fullName>
    </recommendedName>
</protein>
<dbReference type="Proteomes" id="UP000230233">
    <property type="component" value="Chromosome V"/>
</dbReference>
<dbReference type="EMBL" id="PDUG01000005">
    <property type="protein sequence ID" value="PIC26726.1"/>
    <property type="molecule type" value="Genomic_DNA"/>
</dbReference>
<feature type="transmembrane region" description="Helical" evidence="1">
    <location>
        <begin position="155"/>
        <end position="172"/>
    </location>
</feature>
<reference evidence="3" key="1">
    <citation type="submission" date="2017-10" db="EMBL/GenBank/DDBJ databases">
        <title>Rapid genome shrinkage in a self-fertile nematode reveals novel sperm competition proteins.</title>
        <authorList>
            <person name="Yin D."/>
            <person name="Schwarz E.M."/>
            <person name="Thomas C.G."/>
            <person name="Felde R.L."/>
            <person name="Korf I.F."/>
            <person name="Cutter A.D."/>
            <person name="Schartner C.M."/>
            <person name="Ralston E.J."/>
            <person name="Meyer B.J."/>
            <person name="Haag E.S."/>
        </authorList>
    </citation>
    <scope>NUCLEOTIDE SEQUENCE [LARGE SCALE GENOMIC DNA]</scope>
    <source>
        <strain evidence="3">JU1422</strain>
    </source>
</reference>
<evidence type="ECO:0008006" key="4">
    <source>
        <dbReference type="Google" id="ProtNLM"/>
    </source>
</evidence>
<name>A0A2G5TI85_9PELO</name>
<feature type="transmembrane region" description="Helical" evidence="1">
    <location>
        <begin position="6"/>
        <end position="25"/>
    </location>
</feature>
<keyword evidence="1" id="KW-0812">Transmembrane</keyword>
<feature type="transmembrane region" description="Helical" evidence="1">
    <location>
        <begin position="243"/>
        <end position="263"/>
    </location>
</feature>
<feature type="transmembrane region" description="Helical" evidence="1">
    <location>
        <begin position="37"/>
        <end position="58"/>
    </location>
</feature>
<dbReference type="AlphaFoldDB" id="A0A2G5TI85"/>
<accession>A0A2G5TI85</accession>
<gene>
    <name evidence="2" type="primary">Cnig_chr_V.g19216</name>
    <name evidence="2" type="ORF">B9Z55_019216</name>
</gene>
<sequence length="316" mass="36645">MDWNFLLLISVILIISGLVSNVMLIKLVVFKELFDKYCIIGIGVISFSVIIYLNAYTVETLVCVLSGTPFRNPVCQEYTIYQLMSYIYTMTAMISYTSQTAFTIERIVSIKIPKYHDSRSFQLLFWVVIVVLIIFSFAMSCFHHSGNKTLDEICGISTQVFVLSNLPLMIVAKISSRKMYRADVETYDLARKHQLFNSYEITRSFVFALVINYMIEAFALLLLGMFKYGNYFFPQDETGKMEFIIQMFWNINHTIFPWSVILFHRGQRIKIWKSIFKKSKIESTGMTSIDGTRIVPNPTQNDCFEQMKLAWTGPKI</sequence>
<evidence type="ECO:0000313" key="3">
    <source>
        <dbReference type="Proteomes" id="UP000230233"/>
    </source>
</evidence>